<dbReference type="EMBL" id="CAJHUB010000757">
    <property type="protein sequence ID" value="CAD7684245.1"/>
    <property type="molecule type" value="Genomic_DNA"/>
</dbReference>
<evidence type="ECO:0000313" key="3">
    <source>
        <dbReference type="Proteomes" id="UP000645828"/>
    </source>
</evidence>
<keyword evidence="1" id="KW-0472">Membrane</keyword>
<keyword evidence="1" id="KW-0812">Transmembrane</keyword>
<feature type="transmembrane region" description="Helical" evidence="1">
    <location>
        <begin position="69"/>
        <end position="92"/>
    </location>
</feature>
<dbReference type="Proteomes" id="UP000645828">
    <property type="component" value="Unassembled WGS sequence"/>
</dbReference>
<protein>
    <submittedName>
        <fullName evidence="2">(raccoon dog) hypothetical protein</fullName>
    </submittedName>
</protein>
<name>A0A811Z596_NYCPR</name>
<keyword evidence="1" id="KW-1133">Transmembrane helix</keyword>
<gene>
    <name evidence="2" type="ORF">NYPRO_LOCUS17038</name>
</gene>
<proteinExistence type="predicted"/>
<keyword evidence="3" id="KW-1185">Reference proteome</keyword>
<accession>A0A811Z596</accession>
<evidence type="ECO:0000313" key="2">
    <source>
        <dbReference type="EMBL" id="CAD7684245.1"/>
    </source>
</evidence>
<reference evidence="2" key="1">
    <citation type="submission" date="2020-12" db="EMBL/GenBank/DDBJ databases">
        <authorList>
            <consortium name="Molecular Ecology Group"/>
        </authorList>
    </citation>
    <scope>NUCLEOTIDE SEQUENCE</scope>
    <source>
        <strain evidence="2">TBG_1078</strain>
    </source>
</reference>
<evidence type="ECO:0000256" key="1">
    <source>
        <dbReference type="SAM" id="Phobius"/>
    </source>
</evidence>
<organism evidence="2 3">
    <name type="scientific">Nyctereutes procyonoides</name>
    <name type="common">Raccoon dog</name>
    <name type="synonym">Canis procyonoides</name>
    <dbReference type="NCBI Taxonomy" id="34880"/>
    <lineage>
        <taxon>Eukaryota</taxon>
        <taxon>Metazoa</taxon>
        <taxon>Chordata</taxon>
        <taxon>Craniata</taxon>
        <taxon>Vertebrata</taxon>
        <taxon>Euteleostomi</taxon>
        <taxon>Mammalia</taxon>
        <taxon>Eutheria</taxon>
        <taxon>Laurasiatheria</taxon>
        <taxon>Carnivora</taxon>
        <taxon>Caniformia</taxon>
        <taxon>Canidae</taxon>
        <taxon>Nyctereutes</taxon>
    </lineage>
</organism>
<dbReference type="AlphaFoldDB" id="A0A811Z596"/>
<sequence>MYHSLPFCFSQWPSLEQGEIQFLMVPWKYHGLPLKVLGCQPDPRSHQEAVGCLATLALGPGVLQEVQSLLLVLLTMVTCGALPGLLFQLLLWHLPTTEA</sequence>
<comment type="caution">
    <text evidence="2">The sequence shown here is derived from an EMBL/GenBank/DDBJ whole genome shotgun (WGS) entry which is preliminary data.</text>
</comment>